<feature type="non-terminal residue" evidence="6">
    <location>
        <position position="1"/>
    </location>
</feature>
<keyword evidence="3" id="KW-0969">Cilium</keyword>
<reference evidence="6 7" key="1">
    <citation type="journal article" date="2018" name="PLoS ONE">
        <title>The draft genome of Kipferlia bialata reveals reductive genome evolution in fornicate parasites.</title>
        <authorList>
            <person name="Tanifuji G."/>
            <person name="Takabayashi S."/>
            <person name="Kume K."/>
            <person name="Takagi M."/>
            <person name="Nakayama T."/>
            <person name="Kamikawa R."/>
            <person name="Inagaki Y."/>
            <person name="Hashimoto T."/>
        </authorList>
    </citation>
    <scope>NUCLEOTIDE SEQUENCE [LARGE SCALE GENOMIC DNA]</scope>
    <source>
        <strain evidence="6">NY0173</strain>
    </source>
</reference>
<organism evidence="6 7">
    <name type="scientific">Kipferlia bialata</name>
    <dbReference type="NCBI Taxonomy" id="797122"/>
    <lineage>
        <taxon>Eukaryota</taxon>
        <taxon>Metamonada</taxon>
        <taxon>Carpediemonas-like organisms</taxon>
        <taxon>Kipferlia</taxon>
    </lineage>
</organism>
<evidence type="ECO:0000256" key="4">
    <source>
        <dbReference type="ARBA" id="ARBA00023273"/>
    </source>
</evidence>
<dbReference type="GO" id="GO:0060285">
    <property type="term" value="P:cilium-dependent cell motility"/>
    <property type="evidence" value="ECO:0007669"/>
    <property type="project" value="TreeGrafter"/>
</dbReference>
<comment type="caution">
    <text evidence="6">The sequence shown here is derived from an EMBL/GenBank/DDBJ whole genome shotgun (WGS) entry which is preliminary data.</text>
</comment>
<dbReference type="PANTHER" id="PTHR21625:SF0">
    <property type="entry name" value="DYNEIN REGULATORY COMPLEX SUBUNIT 2"/>
    <property type="match status" value="1"/>
</dbReference>
<dbReference type="PANTHER" id="PTHR21625">
    <property type="entry name" value="NYD-SP28 PROTEIN"/>
    <property type="match status" value="1"/>
</dbReference>
<sequence length="120" mass="14188">LLTTLQGDLQDLAEEYTMAVETLEQEYEMEREAQMAQHARAVQIQEEILSALSQEASMTEGEIRKRYQTQIDELKNRNQEALNIMRLTLEDKIDELERHFMRAHQAYFSSTESRTHHFKV</sequence>
<evidence type="ECO:0000256" key="2">
    <source>
        <dbReference type="ARBA" id="ARBA00022846"/>
    </source>
</evidence>
<evidence type="ECO:0000313" key="6">
    <source>
        <dbReference type="EMBL" id="GIQ89740.1"/>
    </source>
</evidence>
<dbReference type="GO" id="GO:0070286">
    <property type="term" value="P:axonemal dynein complex assembly"/>
    <property type="evidence" value="ECO:0007669"/>
    <property type="project" value="InterPro"/>
</dbReference>
<keyword evidence="5" id="KW-0175">Coiled coil</keyword>
<evidence type="ECO:0000256" key="3">
    <source>
        <dbReference type="ARBA" id="ARBA00023069"/>
    </source>
</evidence>
<keyword evidence="4" id="KW-0966">Cell projection</keyword>
<accession>A0A9K3D8Q2</accession>
<dbReference type="GO" id="GO:0003352">
    <property type="term" value="P:regulation of cilium movement"/>
    <property type="evidence" value="ECO:0007669"/>
    <property type="project" value="TreeGrafter"/>
</dbReference>
<protein>
    <submittedName>
        <fullName evidence="6">Uncharacterized protein</fullName>
    </submittedName>
</protein>
<dbReference type="Proteomes" id="UP000265618">
    <property type="component" value="Unassembled WGS sequence"/>
</dbReference>
<dbReference type="GO" id="GO:0005858">
    <property type="term" value="C:axonemal dynein complex"/>
    <property type="evidence" value="ECO:0007669"/>
    <property type="project" value="InterPro"/>
</dbReference>
<evidence type="ECO:0000256" key="5">
    <source>
        <dbReference type="SAM" id="Coils"/>
    </source>
</evidence>
<evidence type="ECO:0000256" key="1">
    <source>
        <dbReference type="ARBA" id="ARBA00004611"/>
    </source>
</evidence>
<dbReference type="AlphaFoldDB" id="A0A9K3D8Q2"/>
<dbReference type="InterPro" id="IPR039750">
    <property type="entry name" value="DRC1/DRC2"/>
</dbReference>
<gene>
    <name evidence="6" type="ORF">KIPB_012296</name>
</gene>
<evidence type="ECO:0000313" key="7">
    <source>
        <dbReference type="Proteomes" id="UP000265618"/>
    </source>
</evidence>
<dbReference type="OrthoDB" id="7760980at2759"/>
<proteinExistence type="predicted"/>
<keyword evidence="2" id="KW-0282">Flagellum</keyword>
<comment type="subcellular location">
    <subcellularLocation>
        <location evidence="1">Cytoplasm</location>
        <location evidence="1">Cytoskeleton</location>
        <location evidence="1">Flagellum axoneme</location>
    </subcellularLocation>
</comment>
<dbReference type="EMBL" id="BDIP01005376">
    <property type="protein sequence ID" value="GIQ89740.1"/>
    <property type="molecule type" value="Genomic_DNA"/>
</dbReference>
<feature type="coiled-coil region" evidence="5">
    <location>
        <begin position="64"/>
        <end position="99"/>
    </location>
</feature>
<name>A0A9K3D8Q2_9EUKA</name>
<feature type="coiled-coil region" evidence="5">
    <location>
        <begin position="6"/>
        <end position="33"/>
    </location>
</feature>
<keyword evidence="7" id="KW-1185">Reference proteome</keyword>